<dbReference type="CDD" id="cd06261">
    <property type="entry name" value="TM_PBP2"/>
    <property type="match status" value="1"/>
</dbReference>
<comment type="similarity">
    <text evidence="7">Belongs to the binding-protein-dependent transport system permease family.</text>
</comment>
<evidence type="ECO:0000259" key="8">
    <source>
        <dbReference type="PROSITE" id="PS50928"/>
    </source>
</evidence>
<evidence type="ECO:0000256" key="4">
    <source>
        <dbReference type="ARBA" id="ARBA00022692"/>
    </source>
</evidence>
<feature type="transmembrane region" description="Helical" evidence="7">
    <location>
        <begin position="9"/>
        <end position="31"/>
    </location>
</feature>
<evidence type="ECO:0000256" key="6">
    <source>
        <dbReference type="ARBA" id="ARBA00023136"/>
    </source>
</evidence>
<keyword evidence="2 7" id="KW-0813">Transport</keyword>
<dbReference type="Proteomes" id="UP001178148">
    <property type="component" value="Unassembled WGS sequence"/>
</dbReference>
<dbReference type="PROSITE" id="PS50928">
    <property type="entry name" value="ABC_TM1"/>
    <property type="match status" value="1"/>
</dbReference>
<proteinExistence type="inferred from homology"/>
<feature type="transmembrane region" description="Helical" evidence="7">
    <location>
        <begin position="119"/>
        <end position="138"/>
    </location>
</feature>
<keyword evidence="6 7" id="KW-0472">Membrane</keyword>
<feature type="transmembrane region" description="Helical" evidence="7">
    <location>
        <begin position="60"/>
        <end position="81"/>
    </location>
</feature>
<protein>
    <submittedName>
        <fullName evidence="9">ABC transporter permease</fullName>
    </submittedName>
</protein>
<organism evidence="9 10">
    <name type="scientific">Candidatus Endonucleibacter bathymodioli</name>
    <dbReference type="NCBI Taxonomy" id="539814"/>
    <lineage>
        <taxon>Bacteria</taxon>
        <taxon>Pseudomonadati</taxon>
        <taxon>Pseudomonadota</taxon>
        <taxon>Gammaproteobacteria</taxon>
        <taxon>Oceanospirillales</taxon>
        <taxon>Endozoicomonadaceae</taxon>
        <taxon>Candidatus Endonucleibacter</taxon>
    </lineage>
</organism>
<evidence type="ECO:0000256" key="2">
    <source>
        <dbReference type="ARBA" id="ARBA00022448"/>
    </source>
</evidence>
<dbReference type="PANTHER" id="PTHR30151:SF20">
    <property type="entry name" value="ABC TRANSPORTER PERMEASE PROTEIN HI_0355-RELATED"/>
    <property type="match status" value="1"/>
</dbReference>
<name>A0AA90NV66_9GAMM</name>
<feature type="domain" description="ABC transmembrane type-1" evidence="8">
    <location>
        <begin position="49"/>
        <end position="233"/>
    </location>
</feature>
<dbReference type="GO" id="GO:0005886">
    <property type="term" value="C:plasma membrane"/>
    <property type="evidence" value="ECO:0007669"/>
    <property type="project" value="UniProtKB-SubCell"/>
</dbReference>
<evidence type="ECO:0000256" key="3">
    <source>
        <dbReference type="ARBA" id="ARBA00022475"/>
    </source>
</evidence>
<comment type="caution">
    <text evidence="9">The sequence shown here is derived from an EMBL/GenBank/DDBJ whole genome shotgun (WGS) entry which is preliminary data.</text>
</comment>
<evidence type="ECO:0000313" key="10">
    <source>
        <dbReference type="Proteomes" id="UP001178148"/>
    </source>
</evidence>
<evidence type="ECO:0000256" key="7">
    <source>
        <dbReference type="RuleBase" id="RU363032"/>
    </source>
</evidence>
<keyword evidence="4 7" id="KW-0812">Transmembrane</keyword>
<comment type="subcellular location">
    <subcellularLocation>
        <location evidence="1 7">Cell membrane</location>
        <topology evidence="1 7">Multi-pass membrane protein</topology>
    </subcellularLocation>
</comment>
<keyword evidence="10" id="KW-1185">Reference proteome</keyword>
<feature type="transmembrane region" description="Helical" evidence="7">
    <location>
        <begin position="175"/>
        <end position="194"/>
    </location>
</feature>
<dbReference type="SUPFAM" id="SSF161098">
    <property type="entry name" value="MetI-like"/>
    <property type="match status" value="1"/>
</dbReference>
<evidence type="ECO:0000256" key="5">
    <source>
        <dbReference type="ARBA" id="ARBA00022989"/>
    </source>
</evidence>
<feature type="transmembrane region" description="Helical" evidence="7">
    <location>
        <begin position="88"/>
        <end position="113"/>
    </location>
</feature>
<dbReference type="GO" id="GO:0055085">
    <property type="term" value="P:transmembrane transport"/>
    <property type="evidence" value="ECO:0007669"/>
    <property type="project" value="InterPro"/>
</dbReference>
<dbReference type="PANTHER" id="PTHR30151">
    <property type="entry name" value="ALKANE SULFONATE ABC TRANSPORTER-RELATED, MEMBRANE SUBUNIT"/>
    <property type="match status" value="1"/>
</dbReference>
<dbReference type="EMBL" id="JASXSV010000017">
    <property type="protein sequence ID" value="MDP0589627.1"/>
    <property type="molecule type" value="Genomic_DNA"/>
</dbReference>
<sequence>MISIIKPAIVFLCLLIFWKILVVILDIPFYILPAPDVVLVSIQENIDLLWENTLVTMSEMLLGLLMGVFSGISLALALLYFSSLRPWLLPLLLITQAIPTFALAPILMLWFGYGMASKVVMTMLMIFFPVVTCCYDGLRHAQREWLDMAQIMGGSNYTIMRYINWPGSLPRLASGLRIAVVIAPIGAVVGEWVGSSAGLGYMMIQANARLWVDQMFAALAVLAFCSTSFYFITDRLLHWLIPWEQESSNGY</sequence>
<dbReference type="InterPro" id="IPR000515">
    <property type="entry name" value="MetI-like"/>
</dbReference>
<dbReference type="AlphaFoldDB" id="A0AA90NV66"/>
<dbReference type="InterPro" id="IPR035906">
    <property type="entry name" value="MetI-like_sf"/>
</dbReference>
<reference evidence="9 10" key="1">
    <citation type="journal article" date="2023" name="bioRxiv">
        <title>An intranuclear bacterial parasite of deep-sea mussels expresses apoptosis inhibitors acquired from its host.</title>
        <authorList>
            <person name="Gonzalez Porras M.A."/>
            <person name="Assie A."/>
            <person name="Tietjen M."/>
            <person name="Violette M."/>
            <person name="Kleiner M."/>
            <person name="Gruber-Vodicka H."/>
            <person name="Dubilier N."/>
            <person name="Leisch N."/>
        </authorList>
    </citation>
    <scope>NUCLEOTIDE SEQUENCE [LARGE SCALE GENOMIC DNA]</scope>
    <source>
        <strain evidence="9">IAP13</strain>
    </source>
</reference>
<evidence type="ECO:0000313" key="9">
    <source>
        <dbReference type="EMBL" id="MDP0589627.1"/>
    </source>
</evidence>
<keyword evidence="5 7" id="KW-1133">Transmembrane helix</keyword>
<feature type="transmembrane region" description="Helical" evidence="7">
    <location>
        <begin position="215"/>
        <end position="233"/>
    </location>
</feature>
<dbReference type="Pfam" id="PF00528">
    <property type="entry name" value="BPD_transp_1"/>
    <property type="match status" value="1"/>
</dbReference>
<evidence type="ECO:0000256" key="1">
    <source>
        <dbReference type="ARBA" id="ARBA00004651"/>
    </source>
</evidence>
<gene>
    <name evidence="9" type="ORF">QS748_10730</name>
</gene>
<keyword evidence="3" id="KW-1003">Cell membrane</keyword>
<dbReference type="Gene3D" id="1.10.3720.10">
    <property type="entry name" value="MetI-like"/>
    <property type="match status" value="1"/>
</dbReference>
<accession>A0AA90NV66</accession>